<proteinExistence type="predicted"/>
<organism evidence="2 3">
    <name type="scientific">Aliarcobacter cibarius</name>
    <dbReference type="NCBI Taxonomy" id="255507"/>
    <lineage>
        <taxon>Bacteria</taxon>
        <taxon>Pseudomonadati</taxon>
        <taxon>Campylobacterota</taxon>
        <taxon>Epsilonproteobacteria</taxon>
        <taxon>Campylobacterales</taxon>
        <taxon>Arcobacteraceae</taxon>
        <taxon>Aliarcobacter</taxon>
    </lineage>
</organism>
<dbReference type="InterPro" id="IPR047654">
    <property type="entry name" value="IS1634_transpos"/>
</dbReference>
<feature type="domain" description="Transposase IS4-like" evidence="1">
    <location>
        <begin position="182"/>
        <end position="473"/>
    </location>
</feature>
<keyword evidence="3" id="KW-1185">Reference proteome</keyword>
<name>A0ABY2V4B2_9BACT</name>
<dbReference type="InterPro" id="IPR012337">
    <property type="entry name" value="RNaseH-like_sf"/>
</dbReference>
<dbReference type="NCBIfam" id="NF033559">
    <property type="entry name" value="transpos_IS1634"/>
    <property type="match status" value="1"/>
</dbReference>
<evidence type="ECO:0000313" key="3">
    <source>
        <dbReference type="Proteomes" id="UP000305417"/>
    </source>
</evidence>
<evidence type="ECO:0000313" key="2">
    <source>
        <dbReference type="EMBL" id="TLS99271.1"/>
    </source>
</evidence>
<dbReference type="Pfam" id="PF01609">
    <property type="entry name" value="DDE_Tnp_1"/>
    <property type="match status" value="1"/>
</dbReference>
<dbReference type="RefSeq" id="WP_138108791.1">
    <property type="nucleotide sequence ID" value="NZ_VBUC01000011.1"/>
</dbReference>
<evidence type="ECO:0000259" key="1">
    <source>
        <dbReference type="Pfam" id="PF01609"/>
    </source>
</evidence>
<gene>
    <name evidence="2" type="ORF">FE247_06050</name>
</gene>
<dbReference type="InterPro" id="IPR002559">
    <property type="entry name" value="Transposase_11"/>
</dbReference>
<accession>A0ABY2V4B2</accession>
<dbReference type="PANTHER" id="PTHR34614">
    <property type="match status" value="1"/>
</dbReference>
<comment type="caution">
    <text evidence="2">The sequence shown here is derived from an EMBL/GenBank/DDBJ whole genome shotgun (WGS) entry which is preliminary data.</text>
</comment>
<protein>
    <submittedName>
        <fullName evidence="2">IS1634 family transposase</fullName>
    </submittedName>
</protein>
<reference evidence="2 3" key="1">
    <citation type="submission" date="2019-05" db="EMBL/GenBank/DDBJ databases">
        <title>Arcobacter cibarius and Arcobacter thereius providing challenges in identification an antibiotic susceptibility and Quinolone resistance.</title>
        <authorList>
            <person name="Busch A."/>
            <person name="Hanel I."/>
            <person name="Hotzel H."/>
            <person name="Tomaso H."/>
        </authorList>
    </citation>
    <scope>NUCLEOTIDE SEQUENCE [LARGE SCALE GENOMIC DNA]</scope>
    <source>
        <strain evidence="2 3">16CS0831-2</strain>
    </source>
</reference>
<dbReference type="Proteomes" id="UP000305417">
    <property type="component" value="Unassembled WGS sequence"/>
</dbReference>
<dbReference type="SUPFAM" id="SSF53098">
    <property type="entry name" value="Ribonuclease H-like"/>
    <property type="match status" value="1"/>
</dbReference>
<sequence length="531" mass="62316">MFVRKKKNSSGSTSIQIIKKVNGKSRVVETIGCSSDENEIEKLFLNGEKRLKELEPNLFDVVEKEDEKLQFISICNDQIIPIGDELYFGKLFDNIWDNDIFKSFYKTKEKTKLFKALVISRILFPGSKLYLADYLHYFKKENISDESIYRFVDTIYQDEIKYKIEQSVYKHSLKKLNNNLVVSFYDVTTLHFESESEDDLRKIGFSKEGKLNRPQIQLGLFTTLQGYPLSYEVFEGNKFEGNTLVNVLNKFQTRFNLKDKPIVVADRGMLNNNNIATLENGGYKYIIGARIKNISNDIKQEIVNLTFINDSVTHEIPITKTIKYKNNNDIQKSMDINQRLILSYSTQRAKKDKYLRDKALQRLQKRIETTPNISKSDLKLSPYAKFIDTQKSCNISFKLNQEKIVEDEKLDGIKGYVTNDKSLNHQNIIEHYQNLWHIEKAFRISKTDLQIRPIYHRLESRIKAHILISFVSYAIYREFEIKTHEIKKEYQVLNKIIRDLIKHTFAFNIDNKLIPTKLSKIQQDFYDALNS</sequence>
<dbReference type="EMBL" id="VBUC01000011">
    <property type="protein sequence ID" value="TLS99271.1"/>
    <property type="molecule type" value="Genomic_DNA"/>
</dbReference>
<dbReference type="PANTHER" id="PTHR34614:SF2">
    <property type="entry name" value="TRANSPOSASE IS4-LIKE DOMAIN-CONTAINING PROTEIN"/>
    <property type="match status" value="1"/>
</dbReference>